<evidence type="ECO:0000256" key="1">
    <source>
        <dbReference type="SAM" id="Phobius"/>
    </source>
</evidence>
<reference evidence="2 3" key="1">
    <citation type="submission" date="2018-06" db="EMBL/GenBank/DDBJ databases">
        <authorList>
            <consortium name="Pathogen Informatics"/>
            <person name="Doyle S."/>
        </authorList>
    </citation>
    <scope>NUCLEOTIDE SEQUENCE [LARGE SCALE GENOMIC DNA]</scope>
    <source>
        <strain evidence="2 3">NCTC11532</strain>
    </source>
</reference>
<dbReference type="RefSeq" id="WP_031564685.1">
    <property type="nucleotide sequence ID" value="NZ_CAAAIS010000001.1"/>
</dbReference>
<accession>A0A378LVR1</accession>
<dbReference type="STRING" id="1122170.GCA_000701265_00385"/>
<dbReference type="Proteomes" id="UP000255297">
    <property type="component" value="Unassembled WGS sequence"/>
</dbReference>
<feature type="transmembrane region" description="Helical" evidence="1">
    <location>
        <begin position="20"/>
        <end position="47"/>
    </location>
</feature>
<organism evidence="2 3">
    <name type="scientific">Legionella wadsworthii</name>
    <dbReference type="NCBI Taxonomy" id="28088"/>
    <lineage>
        <taxon>Bacteria</taxon>
        <taxon>Pseudomonadati</taxon>
        <taxon>Pseudomonadota</taxon>
        <taxon>Gammaproteobacteria</taxon>
        <taxon>Legionellales</taxon>
        <taxon>Legionellaceae</taxon>
        <taxon>Legionella</taxon>
    </lineage>
</organism>
<evidence type="ECO:0000313" key="3">
    <source>
        <dbReference type="Proteomes" id="UP000255297"/>
    </source>
</evidence>
<protein>
    <recommendedName>
        <fullName evidence="4">Transmembrane protein</fullName>
    </recommendedName>
</protein>
<keyword evidence="3" id="KW-1185">Reference proteome</keyword>
<feature type="transmembrane region" description="Helical" evidence="1">
    <location>
        <begin position="176"/>
        <end position="196"/>
    </location>
</feature>
<dbReference type="EMBL" id="UGPB01000001">
    <property type="protein sequence ID" value="STY29898.1"/>
    <property type="molecule type" value="Genomic_DNA"/>
</dbReference>
<dbReference type="AlphaFoldDB" id="A0A378LVR1"/>
<proteinExistence type="predicted"/>
<name>A0A378LVR1_9GAMM</name>
<feature type="transmembrane region" description="Helical" evidence="1">
    <location>
        <begin position="59"/>
        <end position="87"/>
    </location>
</feature>
<gene>
    <name evidence="2" type="ORF">NCTC11532_02101</name>
</gene>
<feature type="transmembrane region" description="Helical" evidence="1">
    <location>
        <begin position="99"/>
        <end position="125"/>
    </location>
</feature>
<keyword evidence="1" id="KW-1133">Transmembrane helix</keyword>
<evidence type="ECO:0000313" key="2">
    <source>
        <dbReference type="EMBL" id="STY29898.1"/>
    </source>
</evidence>
<keyword evidence="1" id="KW-0812">Transmembrane</keyword>
<sequence>MIKNNTAIQERCLVHPNKRISWTAVFVGALTALGLSFLFNLFGIAIGLSAFKTMSNGSIIVVIGGMLGIIVGIVVSTIIAGYTAGYLGRLYCPERNLGIIYGFTTWVLALILGAALIGLLSQYVVTYTNSVSRTVVAMPITVNQISTPVGTTKISSLNKNGQQEAVVEVNVTPANLASGAFIIFSLFLLGAIFSCVGASWGMHCRRDDEIIENV</sequence>
<keyword evidence="1" id="KW-0472">Membrane</keyword>
<dbReference type="OrthoDB" id="5654176at2"/>
<evidence type="ECO:0008006" key="4">
    <source>
        <dbReference type="Google" id="ProtNLM"/>
    </source>
</evidence>